<sequence>MPKLELTVNQVIDLVKQLPKKDKFAVLHALNQETGTRSEEEQSKQEEQQLRALSAKRGLDWDRLSEDDRDVLANKLLR</sequence>
<dbReference type="HOGENOM" id="CLU_2535244_0_0_3"/>
<dbReference type="KEGG" id="mic:Mic7113_6110"/>
<keyword evidence="3" id="KW-1185">Reference proteome</keyword>
<dbReference type="Proteomes" id="UP000010471">
    <property type="component" value="Chromosome"/>
</dbReference>
<feature type="compositionally biased region" description="Basic and acidic residues" evidence="1">
    <location>
        <begin position="36"/>
        <end position="49"/>
    </location>
</feature>
<evidence type="ECO:0000313" key="2">
    <source>
        <dbReference type="EMBL" id="AFZ21704.1"/>
    </source>
</evidence>
<organism evidence="2 3">
    <name type="scientific">Allocoleopsis franciscana PCC 7113</name>
    <dbReference type="NCBI Taxonomy" id="1173027"/>
    <lineage>
        <taxon>Bacteria</taxon>
        <taxon>Bacillati</taxon>
        <taxon>Cyanobacteriota</taxon>
        <taxon>Cyanophyceae</taxon>
        <taxon>Coleofasciculales</taxon>
        <taxon>Coleofasciculaceae</taxon>
        <taxon>Allocoleopsis</taxon>
        <taxon>Allocoleopsis franciscana</taxon>
    </lineage>
</organism>
<evidence type="ECO:0008006" key="4">
    <source>
        <dbReference type="Google" id="ProtNLM"/>
    </source>
</evidence>
<dbReference type="STRING" id="1173027.Mic7113_6110"/>
<gene>
    <name evidence="2" type="ORF">Mic7113_6110</name>
</gene>
<proteinExistence type="predicted"/>
<dbReference type="AlphaFoldDB" id="K9WPJ5"/>
<name>K9WPJ5_9CYAN</name>
<dbReference type="RefSeq" id="WP_015185833.1">
    <property type="nucleotide sequence ID" value="NC_019738.1"/>
</dbReference>
<evidence type="ECO:0000313" key="3">
    <source>
        <dbReference type="Proteomes" id="UP000010471"/>
    </source>
</evidence>
<dbReference type="OrthoDB" id="574144at2"/>
<feature type="region of interest" description="Disordered" evidence="1">
    <location>
        <begin position="32"/>
        <end position="51"/>
    </location>
</feature>
<dbReference type="EMBL" id="CP003630">
    <property type="protein sequence ID" value="AFZ21704.1"/>
    <property type="molecule type" value="Genomic_DNA"/>
</dbReference>
<reference evidence="2 3" key="1">
    <citation type="submission" date="2012-06" db="EMBL/GenBank/DDBJ databases">
        <title>Finished chromosome of genome of Microcoleus sp. PCC 7113.</title>
        <authorList>
            <consortium name="US DOE Joint Genome Institute"/>
            <person name="Gugger M."/>
            <person name="Coursin T."/>
            <person name="Rippka R."/>
            <person name="Tandeau De Marsac N."/>
            <person name="Huntemann M."/>
            <person name="Wei C.-L."/>
            <person name="Han J."/>
            <person name="Detter J.C."/>
            <person name="Han C."/>
            <person name="Tapia R."/>
            <person name="Chen A."/>
            <person name="Kyrpides N."/>
            <person name="Mavromatis K."/>
            <person name="Markowitz V."/>
            <person name="Szeto E."/>
            <person name="Ivanova N."/>
            <person name="Pagani I."/>
            <person name="Pati A."/>
            <person name="Goodwin L."/>
            <person name="Nordberg H.P."/>
            <person name="Cantor M.N."/>
            <person name="Hua S.X."/>
            <person name="Woyke T."/>
            <person name="Kerfeld C.A."/>
        </authorList>
    </citation>
    <scope>NUCLEOTIDE SEQUENCE [LARGE SCALE GENOMIC DNA]</scope>
    <source>
        <strain evidence="2 3">PCC 7113</strain>
    </source>
</reference>
<protein>
    <recommendedName>
        <fullName evidence="4">Addiction module component</fullName>
    </recommendedName>
</protein>
<evidence type="ECO:0000256" key="1">
    <source>
        <dbReference type="SAM" id="MobiDB-lite"/>
    </source>
</evidence>
<accession>K9WPJ5</accession>